<accession>A0A1R1I8W5</accession>
<evidence type="ECO:0000259" key="1">
    <source>
        <dbReference type="Pfam" id="PF00534"/>
    </source>
</evidence>
<dbReference type="Gene3D" id="3.40.50.2000">
    <property type="entry name" value="Glycogen Phosphorylase B"/>
    <property type="match status" value="2"/>
</dbReference>
<dbReference type="PANTHER" id="PTHR12526:SF630">
    <property type="entry name" value="GLYCOSYLTRANSFERASE"/>
    <property type="match status" value="1"/>
</dbReference>
<reference evidence="3 4" key="1">
    <citation type="submission" date="2016-10" db="EMBL/GenBank/DDBJ databases">
        <title>Alkaliphiles isolated from bioreactors.</title>
        <authorList>
            <person name="Salah Z."/>
            <person name="Rout S.P."/>
            <person name="Humphreys P.N."/>
        </authorList>
    </citation>
    <scope>NUCLEOTIDE SEQUENCE [LARGE SCALE GENOMIC DNA]</scope>
    <source>
        <strain evidence="3 4">ZS02</strain>
    </source>
</reference>
<evidence type="ECO:0000313" key="4">
    <source>
        <dbReference type="Proteomes" id="UP000187526"/>
    </source>
</evidence>
<dbReference type="PANTHER" id="PTHR12526">
    <property type="entry name" value="GLYCOSYLTRANSFERASE"/>
    <property type="match status" value="1"/>
</dbReference>
<sequence length="379" mass="41359">MFNDRICFVVSSPMTARAFLTGHLLALSRRYAVDLVCHADGGAALDSLAGKVAVIPVAIERKVSPLADLVALLRLYRHFCTSRYGAICSVTPKAGLLSLLAAFFSRTPVRIHIFTGQVWVTRSGVKRWLLKMIDKLMAWLATDLLTDSPSQREFLIAEGVVRPEKIQVLAGGSICGVDVERFQARPGMRDSLRQELGIPEDAVVVLFLGRMNRDKGVLDLARAYADLAVKNQGLWLLAVGPDEENIQADVAAICADVSSRTRLLGFTDQPERFMVAADIFALPSYREGFGSSVIEAAACGVPSVCSRIYGLTDAVVDGVTGVLHTPADVTDIKIRLEQLLDPALRERLGEAARNRAVNEFSQQRLTDGMLSFIESCLVR</sequence>
<gene>
    <name evidence="3" type="ORF">BJN45_04985</name>
</gene>
<dbReference type="EMBL" id="MTHD01000002">
    <property type="protein sequence ID" value="OMG55216.1"/>
    <property type="molecule type" value="Genomic_DNA"/>
</dbReference>
<dbReference type="Pfam" id="PF13579">
    <property type="entry name" value="Glyco_trans_4_4"/>
    <property type="match status" value="1"/>
</dbReference>
<dbReference type="AlphaFoldDB" id="A0A1R1I8W5"/>
<dbReference type="InterPro" id="IPR001296">
    <property type="entry name" value="Glyco_trans_1"/>
</dbReference>
<dbReference type="Pfam" id="PF00534">
    <property type="entry name" value="Glycos_transf_1"/>
    <property type="match status" value="1"/>
</dbReference>
<name>A0A1R1I8W5_9RHOO</name>
<evidence type="ECO:0000259" key="2">
    <source>
        <dbReference type="Pfam" id="PF13579"/>
    </source>
</evidence>
<organism evidence="3 4">
    <name type="scientific">Azonexus hydrophilus</name>
    <dbReference type="NCBI Taxonomy" id="418702"/>
    <lineage>
        <taxon>Bacteria</taxon>
        <taxon>Pseudomonadati</taxon>
        <taxon>Pseudomonadota</taxon>
        <taxon>Betaproteobacteria</taxon>
        <taxon>Rhodocyclales</taxon>
        <taxon>Azonexaceae</taxon>
        <taxon>Azonexus</taxon>
    </lineage>
</organism>
<proteinExistence type="predicted"/>
<evidence type="ECO:0000313" key="3">
    <source>
        <dbReference type="EMBL" id="OMG55216.1"/>
    </source>
</evidence>
<keyword evidence="4" id="KW-1185">Reference proteome</keyword>
<evidence type="ECO:0008006" key="5">
    <source>
        <dbReference type="Google" id="ProtNLM"/>
    </source>
</evidence>
<dbReference type="GO" id="GO:0016757">
    <property type="term" value="F:glycosyltransferase activity"/>
    <property type="evidence" value="ECO:0007669"/>
    <property type="project" value="InterPro"/>
</dbReference>
<protein>
    <recommendedName>
        <fullName evidence="5">Glycosyltransferase family 1 protein</fullName>
    </recommendedName>
</protein>
<feature type="domain" description="Glycosyl transferase family 1" evidence="1">
    <location>
        <begin position="189"/>
        <end position="355"/>
    </location>
</feature>
<dbReference type="SUPFAM" id="SSF53756">
    <property type="entry name" value="UDP-Glycosyltransferase/glycogen phosphorylase"/>
    <property type="match status" value="1"/>
</dbReference>
<dbReference type="InterPro" id="IPR028098">
    <property type="entry name" value="Glyco_trans_4-like_N"/>
</dbReference>
<comment type="caution">
    <text evidence="3">The sequence shown here is derived from an EMBL/GenBank/DDBJ whole genome shotgun (WGS) entry which is preliminary data.</text>
</comment>
<feature type="domain" description="Glycosyltransferase subfamily 4-like N-terminal" evidence="2">
    <location>
        <begin position="28"/>
        <end position="170"/>
    </location>
</feature>
<dbReference type="STRING" id="418702.BJN45_04985"/>
<dbReference type="CDD" id="cd03808">
    <property type="entry name" value="GT4_CapM-like"/>
    <property type="match status" value="1"/>
</dbReference>
<dbReference type="Proteomes" id="UP000187526">
    <property type="component" value="Unassembled WGS sequence"/>
</dbReference>